<feature type="domain" description="Rv2525c-like glycoside hydrolase-like" evidence="1">
    <location>
        <begin position="314"/>
        <end position="481"/>
    </location>
</feature>
<gene>
    <name evidence="2" type="ORF">C8E97_1387</name>
</gene>
<dbReference type="EMBL" id="RBXO01000001">
    <property type="protein sequence ID" value="RKT52848.1"/>
    <property type="molecule type" value="Genomic_DNA"/>
</dbReference>
<dbReference type="CDD" id="cd06418">
    <property type="entry name" value="GH25_BacA-like"/>
    <property type="match status" value="1"/>
</dbReference>
<comment type="caution">
    <text evidence="2">The sequence shown here is derived from an EMBL/GenBank/DDBJ whole genome shotgun (WGS) entry which is preliminary data.</text>
</comment>
<dbReference type="AlphaFoldDB" id="A0A495VZ15"/>
<dbReference type="InterPro" id="IPR036365">
    <property type="entry name" value="PGBD-like_sf"/>
</dbReference>
<dbReference type="Gene3D" id="3.20.20.80">
    <property type="entry name" value="Glycosidases"/>
    <property type="match status" value="1"/>
</dbReference>
<proteinExistence type="predicted"/>
<accession>A0A495VZ15</accession>
<reference evidence="2 3" key="1">
    <citation type="submission" date="2018-10" db="EMBL/GenBank/DDBJ databases">
        <title>Sequencing the genomes of 1000 actinobacteria strains.</title>
        <authorList>
            <person name="Klenk H.-P."/>
        </authorList>
    </citation>
    <scope>NUCLEOTIDE SEQUENCE [LARGE SCALE GENOMIC DNA]</scope>
    <source>
        <strain evidence="2 3">DSM 43800</strain>
    </source>
</reference>
<evidence type="ECO:0000313" key="3">
    <source>
        <dbReference type="Proteomes" id="UP000282084"/>
    </source>
</evidence>
<dbReference type="SUPFAM" id="SSF51445">
    <property type="entry name" value="(Trans)glycosidases"/>
    <property type="match status" value="1"/>
</dbReference>
<dbReference type="InterPro" id="IPR017853">
    <property type="entry name" value="GH"/>
</dbReference>
<protein>
    <submittedName>
        <fullName evidence="2">Uncharacterized protein DUF1906</fullName>
    </submittedName>
</protein>
<dbReference type="InterPro" id="IPR015020">
    <property type="entry name" value="Rv2525c-like_Glyco_Hydro-like"/>
</dbReference>
<dbReference type="SUPFAM" id="SSF47090">
    <property type="entry name" value="PGBD-like"/>
    <property type="match status" value="1"/>
</dbReference>
<evidence type="ECO:0000313" key="2">
    <source>
        <dbReference type="EMBL" id="RKT52848.1"/>
    </source>
</evidence>
<sequence>MSRGVWAVVDPKVLEAQQWVNKNYGSVPGYQRCAEDGRTGWGVMYSLTRALQHELGITALSDSFGPTTLARLGERGPIGPGYPHQRIVQIAKHGLFCKGYWAGDAASGVYEGITSDAVRDLKADIGFASDGRLTPKVFKALLNMDAYTLQSGGRPEVRDIQRWLNASYLDKSTFFVIPCDGHYSRDVQVALMRAIQYQIGIPEDQATGNFGPGTQDGLRRNTARPGSPAGWVRLFSAACVFNGPADGVSAGFTSTWDAALGAFVAAFQGFSLLARTGVGDYATWAQLLVSSGDPDRPAGACDTRFHISVARARALKAAGYHVVGRYLDEDPWGTLDKEIQPGELEAIFAGGLRVFPISQYASDAVGDFTWSKGYDHALRAHDRAVGYGFNRGTVIYFAVDYDATGEQITSNIVPYFQGVQAGLATRGKRYVAGVYASRNVCTRVSDEAFARFSFVSGMSWGFSGNLGFPLPANWSFNQIKEFSFDAGGGDRFDLDRDVHRGNDPGVGRENVGGEDSPVDAFLRYIDGLYATAVAYGGDANLRVLEYLRHPTYTGVWSGWEMLIGDVDQAWIEYARAHAPAKVESYQDPTYGITVHVDHLAATANAVYLKGDGGRGDFGGWAGDLATFYGEWRSHGEEYASGYAFCADRLAKINQLSSFPLNDLVEDADGYLIGRAARGGARIDQAIRAHLTDGHRTRFRRFHADRYGGTARGARDAAWTALVGTTGDAQLAGLTEAAIRKTGGACLLPGQLPADKLEPFLQGYAETVDRMSRG</sequence>
<keyword evidence="3" id="KW-1185">Reference proteome</keyword>
<name>A0A495VZ15_9PSEU</name>
<organism evidence="2 3">
    <name type="scientific">Saccharothrix australiensis</name>
    <dbReference type="NCBI Taxonomy" id="2072"/>
    <lineage>
        <taxon>Bacteria</taxon>
        <taxon>Bacillati</taxon>
        <taxon>Actinomycetota</taxon>
        <taxon>Actinomycetes</taxon>
        <taxon>Pseudonocardiales</taxon>
        <taxon>Pseudonocardiaceae</taxon>
        <taxon>Saccharothrix</taxon>
    </lineage>
</organism>
<evidence type="ECO:0000259" key="1">
    <source>
        <dbReference type="Pfam" id="PF08924"/>
    </source>
</evidence>
<dbReference type="Proteomes" id="UP000282084">
    <property type="component" value="Unassembled WGS sequence"/>
</dbReference>
<dbReference type="Pfam" id="PF08924">
    <property type="entry name" value="Rv2525c_GlyHyd-like"/>
    <property type="match status" value="1"/>
</dbReference>